<feature type="signal peptide" evidence="2">
    <location>
        <begin position="1"/>
        <end position="35"/>
    </location>
</feature>
<evidence type="ECO:0000313" key="5">
    <source>
        <dbReference type="Proteomes" id="UP000580830"/>
    </source>
</evidence>
<dbReference type="InterPro" id="IPR001638">
    <property type="entry name" value="Solute-binding_3/MltF_N"/>
</dbReference>
<name>A0A832PLN8_9RHOB</name>
<evidence type="ECO:0000256" key="1">
    <source>
        <dbReference type="ARBA" id="ARBA00022729"/>
    </source>
</evidence>
<organism evidence="4 5">
    <name type="scientific">Paracoccus solventivorans</name>
    <dbReference type="NCBI Taxonomy" id="53463"/>
    <lineage>
        <taxon>Bacteria</taxon>
        <taxon>Pseudomonadati</taxon>
        <taxon>Pseudomonadota</taxon>
        <taxon>Alphaproteobacteria</taxon>
        <taxon>Rhodobacterales</taxon>
        <taxon>Paracoccaceae</taxon>
        <taxon>Paracoccus</taxon>
    </lineage>
</organism>
<sequence>MNSPRRKPPAWRAELRPLAALLAAAATMIATGAGAQVADLRSTSALRVCSDPAALPLSAQDGSGFENRIAELLAQRLELPLQYFWFPQGMGFVRKTLLDGNCDVMIGYAQGDELVQNTNHYYTSVYGIVTRRDGDLAAVDHLTDPALRGRNLGVVAGTPPATHMARAGLAKDMRGWDLFVDRRVENPVGDMLQGVRDGTLDAAVLWGPLAGPLIKDDPQLQFTPLLKEEGGPRLYYRITMGVRPSDQEWKRQLNSFIRRNQDDIDAILRKAGVPLVDDYGKALKE</sequence>
<protein>
    <submittedName>
        <fullName evidence="4">Quinoprotein dehydrogenase-associated putative ABC transporter substrate-binding protein</fullName>
    </submittedName>
</protein>
<dbReference type="InterPro" id="IPR022448">
    <property type="entry name" value="Quinoprotein_dehydrogenase"/>
</dbReference>
<dbReference type="SUPFAM" id="SSF53850">
    <property type="entry name" value="Periplasmic binding protein-like II"/>
    <property type="match status" value="1"/>
</dbReference>
<accession>A0A832PLN8</accession>
<reference evidence="4 5" key="1">
    <citation type="journal article" date="2020" name="Biotechnol. Biofuels">
        <title>New insights from the biogas microbiome by comprehensive genome-resolved metagenomics of nearly 1600 species originating from multiple anaerobic digesters.</title>
        <authorList>
            <person name="Campanaro S."/>
            <person name="Treu L."/>
            <person name="Rodriguez-R L.M."/>
            <person name="Kovalovszki A."/>
            <person name="Ziels R.M."/>
            <person name="Maus I."/>
            <person name="Zhu X."/>
            <person name="Kougias P.G."/>
            <person name="Basile A."/>
            <person name="Luo G."/>
            <person name="Schluter A."/>
            <person name="Konstantinidis K.T."/>
            <person name="Angelidaki I."/>
        </authorList>
    </citation>
    <scope>NUCLEOTIDE SEQUENCE [LARGE SCALE GENOMIC DNA]</scope>
    <source>
        <strain evidence="4">AS04akNAM_125</strain>
    </source>
</reference>
<feature type="chain" id="PRO_5033036539" evidence="2">
    <location>
        <begin position="36"/>
        <end position="285"/>
    </location>
</feature>
<dbReference type="EMBL" id="DULP01000067">
    <property type="protein sequence ID" value="HHW33351.1"/>
    <property type="molecule type" value="Genomic_DNA"/>
</dbReference>
<comment type="caution">
    <text evidence="4">The sequence shown here is derived from an EMBL/GenBank/DDBJ whole genome shotgun (WGS) entry which is preliminary data.</text>
</comment>
<evidence type="ECO:0000313" key="4">
    <source>
        <dbReference type="EMBL" id="HHW33351.1"/>
    </source>
</evidence>
<dbReference type="Gene3D" id="3.40.190.10">
    <property type="entry name" value="Periplasmic binding protein-like II"/>
    <property type="match status" value="2"/>
</dbReference>
<proteinExistence type="predicted"/>
<dbReference type="PANTHER" id="PTHR35936:SF17">
    <property type="entry name" value="ARGININE-BINDING EXTRACELLULAR PROTEIN ARTP"/>
    <property type="match status" value="1"/>
</dbReference>
<dbReference type="AlphaFoldDB" id="A0A832PLN8"/>
<evidence type="ECO:0000259" key="3">
    <source>
        <dbReference type="SMART" id="SM00062"/>
    </source>
</evidence>
<feature type="domain" description="Solute-binding protein family 3/N-terminal" evidence="3">
    <location>
        <begin position="45"/>
        <end position="271"/>
    </location>
</feature>
<gene>
    <name evidence="4" type="ORF">GXX24_04300</name>
</gene>
<evidence type="ECO:0000256" key="2">
    <source>
        <dbReference type="SAM" id="SignalP"/>
    </source>
</evidence>
<dbReference type="PANTHER" id="PTHR35936">
    <property type="entry name" value="MEMBRANE-BOUND LYTIC MUREIN TRANSGLYCOSYLASE F"/>
    <property type="match status" value="1"/>
</dbReference>
<dbReference type="SMART" id="SM00062">
    <property type="entry name" value="PBPb"/>
    <property type="match status" value="1"/>
</dbReference>
<dbReference type="Proteomes" id="UP000580830">
    <property type="component" value="Unassembled WGS sequence"/>
</dbReference>
<keyword evidence="1 2" id="KW-0732">Signal</keyword>
<dbReference type="NCBIfam" id="TIGR03871">
    <property type="entry name" value="ABC_peri_MoxJ_2"/>
    <property type="match status" value="1"/>
</dbReference>